<reference evidence="1" key="1">
    <citation type="submission" date="2014-11" db="EMBL/GenBank/DDBJ databases">
        <authorList>
            <person name="Amaro Gonzalez C."/>
        </authorList>
    </citation>
    <scope>NUCLEOTIDE SEQUENCE</scope>
</reference>
<evidence type="ECO:0000313" key="1">
    <source>
        <dbReference type="EMBL" id="JAH73746.1"/>
    </source>
</evidence>
<protein>
    <submittedName>
        <fullName evidence="1">Uncharacterized protein</fullName>
    </submittedName>
</protein>
<accession>A0A0E9V6Y7</accession>
<dbReference type="EMBL" id="GBXM01034831">
    <property type="protein sequence ID" value="JAH73746.1"/>
    <property type="molecule type" value="Transcribed_RNA"/>
</dbReference>
<organism evidence="1">
    <name type="scientific">Anguilla anguilla</name>
    <name type="common">European freshwater eel</name>
    <name type="synonym">Muraena anguilla</name>
    <dbReference type="NCBI Taxonomy" id="7936"/>
    <lineage>
        <taxon>Eukaryota</taxon>
        <taxon>Metazoa</taxon>
        <taxon>Chordata</taxon>
        <taxon>Craniata</taxon>
        <taxon>Vertebrata</taxon>
        <taxon>Euteleostomi</taxon>
        <taxon>Actinopterygii</taxon>
        <taxon>Neopterygii</taxon>
        <taxon>Teleostei</taxon>
        <taxon>Anguilliformes</taxon>
        <taxon>Anguillidae</taxon>
        <taxon>Anguilla</taxon>
    </lineage>
</organism>
<reference evidence="1" key="2">
    <citation type="journal article" date="2015" name="Fish Shellfish Immunol.">
        <title>Early steps in the European eel (Anguilla anguilla)-Vibrio vulnificus interaction in the gills: Role of the RtxA13 toxin.</title>
        <authorList>
            <person name="Callol A."/>
            <person name="Pajuelo D."/>
            <person name="Ebbesson L."/>
            <person name="Teles M."/>
            <person name="MacKenzie S."/>
            <person name="Amaro C."/>
        </authorList>
    </citation>
    <scope>NUCLEOTIDE SEQUENCE</scope>
</reference>
<name>A0A0E9V6Y7_ANGAN</name>
<proteinExistence type="predicted"/>
<dbReference type="AlphaFoldDB" id="A0A0E9V6Y7"/>
<sequence>MKVTDIGNEFKQQHAALKFHFLQKYNMARSESSRYFSS</sequence>